<dbReference type="AlphaFoldDB" id="A0A1S1Q6R0"/>
<evidence type="ECO:0000313" key="3">
    <source>
        <dbReference type="Proteomes" id="UP000179627"/>
    </source>
</evidence>
<feature type="region of interest" description="Disordered" evidence="1">
    <location>
        <begin position="1"/>
        <end position="75"/>
    </location>
</feature>
<evidence type="ECO:0000256" key="1">
    <source>
        <dbReference type="SAM" id="MobiDB-lite"/>
    </source>
</evidence>
<sequence>MVIGHFGEGMWTPPATTRPRMPRPARTHDPEIEAGPALRRHASRRRPGRHLVPAPGKRRKAPLRPAAASTARSRI</sequence>
<protein>
    <submittedName>
        <fullName evidence="2">Uncharacterized protein</fullName>
    </submittedName>
</protein>
<dbReference type="EMBL" id="MBLM01000152">
    <property type="protein sequence ID" value="OHV30578.1"/>
    <property type="molecule type" value="Genomic_DNA"/>
</dbReference>
<organism evidence="2 3">
    <name type="scientific">Parafrankia colletiae</name>
    <dbReference type="NCBI Taxonomy" id="573497"/>
    <lineage>
        <taxon>Bacteria</taxon>
        <taxon>Bacillati</taxon>
        <taxon>Actinomycetota</taxon>
        <taxon>Actinomycetes</taxon>
        <taxon>Frankiales</taxon>
        <taxon>Frankiaceae</taxon>
        <taxon>Parafrankia</taxon>
    </lineage>
</organism>
<accession>A0A1S1Q6R0</accession>
<keyword evidence="3" id="KW-1185">Reference proteome</keyword>
<evidence type="ECO:0000313" key="2">
    <source>
        <dbReference type="EMBL" id="OHV30578.1"/>
    </source>
</evidence>
<proteinExistence type="predicted"/>
<name>A0A1S1Q6R0_9ACTN</name>
<gene>
    <name evidence="2" type="ORF">CC117_06475</name>
</gene>
<comment type="caution">
    <text evidence="2">The sequence shown here is derived from an EMBL/GenBank/DDBJ whole genome shotgun (WGS) entry which is preliminary data.</text>
</comment>
<feature type="compositionally biased region" description="Basic residues" evidence="1">
    <location>
        <begin position="38"/>
        <end position="49"/>
    </location>
</feature>
<dbReference type="Proteomes" id="UP000179627">
    <property type="component" value="Unassembled WGS sequence"/>
</dbReference>
<reference evidence="3" key="1">
    <citation type="submission" date="2016-07" db="EMBL/GenBank/DDBJ databases">
        <title>Sequence Frankia sp. strain CcI1.17.</title>
        <authorList>
            <person name="Ghodhbane-Gtari F."/>
            <person name="Swanson E."/>
            <person name="Gueddou A."/>
            <person name="Morris K."/>
            <person name="Hezbri K."/>
            <person name="Ktari A."/>
            <person name="Nouioui I."/>
            <person name="Abebe-Akele F."/>
            <person name="Simpson S."/>
            <person name="Thomas K."/>
            <person name="Gtari M."/>
            <person name="Tisa L.S."/>
            <person name="Hurst S."/>
        </authorList>
    </citation>
    <scope>NUCLEOTIDE SEQUENCE [LARGE SCALE GENOMIC DNA]</scope>
    <source>
        <strain evidence="3">Cc1.17</strain>
    </source>
</reference>